<evidence type="ECO:0000313" key="2">
    <source>
        <dbReference type="Proteomes" id="UP000001369"/>
    </source>
</evidence>
<dbReference type="KEGG" id="saf:SULAZ_0416"/>
<dbReference type="EMBL" id="CP001229">
    <property type="protein sequence ID" value="ACN99165.1"/>
    <property type="molecule type" value="Genomic_DNA"/>
</dbReference>
<dbReference type="HOGENOM" id="CLU_2774372_0_0_0"/>
<gene>
    <name evidence="1" type="ordered locus">SULAZ_0416</name>
</gene>
<proteinExistence type="predicted"/>
<protein>
    <submittedName>
        <fullName evidence="1">Uncharacterized protein</fullName>
    </submittedName>
</protein>
<reference evidence="1 2" key="1">
    <citation type="journal article" date="2009" name="J. Bacteriol.">
        <title>Complete and draft genome sequences of six members of the Aquificales.</title>
        <authorList>
            <person name="Reysenbach A.L."/>
            <person name="Hamamura N."/>
            <person name="Podar M."/>
            <person name="Griffiths E."/>
            <person name="Ferreira S."/>
            <person name="Hochstein R."/>
            <person name="Heidelberg J."/>
            <person name="Johnson J."/>
            <person name="Mead D."/>
            <person name="Pohorille A."/>
            <person name="Sarmiento M."/>
            <person name="Schweighofer K."/>
            <person name="Seshadri R."/>
            <person name="Voytek M.A."/>
        </authorList>
    </citation>
    <scope>NUCLEOTIDE SEQUENCE [LARGE SCALE GENOMIC DNA]</scope>
    <source>
        <strain evidence="2">Az-Fu1 / DSM 15241 / OCM 825</strain>
    </source>
</reference>
<dbReference type="AlphaFoldDB" id="C1DTH1"/>
<dbReference type="Proteomes" id="UP000001369">
    <property type="component" value="Chromosome"/>
</dbReference>
<evidence type="ECO:0000313" key="1">
    <source>
        <dbReference type="EMBL" id="ACN99165.1"/>
    </source>
</evidence>
<keyword evidence="2" id="KW-1185">Reference proteome</keyword>
<organism evidence="1 2">
    <name type="scientific">Sulfurihydrogenibium azorense (strain DSM 15241 / OCM 825 / Az-Fu1)</name>
    <dbReference type="NCBI Taxonomy" id="204536"/>
    <lineage>
        <taxon>Bacteria</taxon>
        <taxon>Pseudomonadati</taxon>
        <taxon>Aquificota</taxon>
        <taxon>Aquificia</taxon>
        <taxon>Aquificales</taxon>
        <taxon>Hydrogenothermaceae</taxon>
        <taxon>Sulfurihydrogenibium</taxon>
    </lineage>
</organism>
<accession>C1DTH1</accession>
<name>C1DTH1_SULAA</name>
<sequence length="69" mass="8483">MPDQEVYEIGRKVVQEKIQEYLEILKLEKVLDEISKEIKDAFSEENYWEKVEKIREEAWQEYKKGFDLK</sequence>